<gene>
    <name evidence="2" type="ORF">H8S18_13470</name>
</gene>
<evidence type="ECO:0000259" key="1">
    <source>
        <dbReference type="Pfam" id="PF19773"/>
    </source>
</evidence>
<sequence>MIIFKINEGTAAFDQKTGQIVSYIKNNKELLKNMPEDPVFRIEFLDGERFIYLDSTQANEIRYAMQDGSHCWTYCFAEGLRLLSYIGMEDGALRFRLALENGPQHKICQIQYPWIVVPYGEGGHVLQPYNIGYLFDNPQPQDFKPDSPRTWQFEERNGAFHHYTGRTFAQFMAYYDRNGNGLAVMAQDSKGYVKQIMPVAAAKGVRLGFSHVGDWSGNRRLEYDICLRDFQGDWYDGAQVYRSWSDKQPWARPLYGRKDLPRWMADSPTFLMIRLQGALDAGPATVNQGFLPYERLNRKIMQFNEQVPGPVLPVLMAWEKGGPWVYPDCFPPVGGAEEMELFAREQKSKGNHAGTYSNGTRWVVAHAWNGYDGTKYFEEQRGEETVCMTKDGTPWKQDWDQDWRPSYTSCMHVERTRKIAADYIKTMIRNGIDWIQFLDQNNGCSVFPCFSEKHGHENMPGRWMTRSLEKLFRKMADLKEQAYKEEKREIVYSVEGPSCEYFIPCLDVCDSRVNPRGNPNTEKNQVPLYQFLYHDYILLNGGFGYGPEPYHLEIKNALNLVTGQIPGAVLMDDGNLQNRDTDNWAPWDAQPGSQAAAVGMLNTVNTMRRNVAEAWLVYGKMQRPAELLETETVQWQYGKRCNELPAVFHSAWSAPDGRTAVVLANWTGEERQIKIKDARIDGGTAITVCGQDIWQCAGQERICIPALGAVLIEQRKPK</sequence>
<feature type="domain" description="DUF6259" evidence="1">
    <location>
        <begin position="221"/>
        <end position="545"/>
    </location>
</feature>
<accession>A0ABR7EHT6</accession>
<evidence type="ECO:0000313" key="3">
    <source>
        <dbReference type="Proteomes" id="UP000606889"/>
    </source>
</evidence>
<protein>
    <recommendedName>
        <fullName evidence="1">DUF6259 domain-containing protein</fullName>
    </recommendedName>
</protein>
<name>A0ABR7EHT6_9FIRM</name>
<organism evidence="2 3">
    <name type="scientific">Christensenella tenuis</name>
    <dbReference type="NCBI Taxonomy" id="2763033"/>
    <lineage>
        <taxon>Bacteria</taxon>
        <taxon>Bacillati</taxon>
        <taxon>Bacillota</taxon>
        <taxon>Clostridia</taxon>
        <taxon>Christensenellales</taxon>
        <taxon>Christensenellaceae</taxon>
        <taxon>Christensenella</taxon>
    </lineage>
</organism>
<comment type="caution">
    <text evidence="2">The sequence shown here is derived from an EMBL/GenBank/DDBJ whole genome shotgun (WGS) entry which is preliminary data.</text>
</comment>
<reference evidence="2 3" key="1">
    <citation type="submission" date="2020-08" db="EMBL/GenBank/DDBJ databases">
        <title>Genome public.</title>
        <authorList>
            <person name="Liu C."/>
            <person name="Sun Q."/>
        </authorList>
    </citation>
    <scope>NUCLEOTIDE SEQUENCE [LARGE SCALE GENOMIC DNA]</scope>
    <source>
        <strain evidence="2 3">NSJ-35</strain>
    </source>
</reference>
<evidence type="ECO:0000313" key="2">
    <source>
        <dbReference type="EMBL" id="MBC5649351.1"/>
    </source>
</evidence>
<dbReference type="Pfam" id="PF19773">
    <property type="entry name" value="DUF6259"/>
    <property type="match status" value="1"/>
</dbReference>
<dbReference type="Proteomes" id="UP000606889">
    <property type="component" value="Unassembled WGS sequence"/>
</dbReference>
<keyword evidence="3" id="KW-1185">Reference proteome</keyword>
<dbReference type="RefSeq" id="WP_186858789.1">
    <property type="nucleotide sequence ID" value="NZ_JACOON010000007.1"/>
</dbReference>
<dbReference type="InterPro" id="IPR046226">
    <property type="entry name" value="DUF6259"/>
</dbReference>
<dbReference type="EMBL" id="JACOON010000007">
    <property type="protein sequence ID" value="MBC5649351.1"/>
    <property type="molecule type" value="Genomic_DNA"/>
</dbReference>
<proteinExistence type="predicted"/>